<dbReference type="AlphaFoldDB" id="A0A1V9FT55"/>
<proteinExistence type="predicted"/>
<keyword evidence="1" id="KW-0540">Nuclease</keyword>
<dbReference type="EMBL" id="LVYD01000058">
    <property type="protein sequence ID" value="OQP61416.1"/>
    <property type="molecule type" value="Genomic_DNA"/>
</dbReference>
<evidence type="ECO:0000256" key="5">
    <source>
        <dbReference type="ARBA" id="ARBA00023157"/>
    </source>
</evidence>
<dbReference type="Proteomes" id="UP000192796">
    <property type="component" value="Unassembled WGS sequence"/>
</dbReference>
<dbReference type="Pfam" id="PF02265">
    <property type="entry name" value="S1-P1_nuclease"/>
    <property type="match status" value="1"/>
</dbReference>
<sequence length="332" mass="38770">MKKLIIISSVVILAGIVCSSWGFLGHRTIHQLAVYELPPSMRYFFHRNMTEIVKKSVRPDQRRNEDKEEAPKHYIDLELYGDSAAWKMPLLWKDALKKYGKDSLVRCGYVPYYVVTMKERLTQAFRSGNKDSILFYAIDLGHYISDAHVPLHVSENYDGQLTGQKGLHALWESMIPEIEIQQYDLRGRHKAKYLKHPERAIWKAVRESQKLLHDVFEEEKAVTRSFTPEEKYRVQMRNGREYKSYTSAFAKAYSAKLGKTINQRLISSANLVADFWYTSWVDAGCPNLNRSLQEPVMKKEKEELKEEMTAFKKNKLIEKKLLIARQGNEKEE</sequence>
<comment type="caution">
    <text evidence="7">The sequence shown here is derived from an EMBL/GenBank/DDBJ whole genome shotgun (WGS) entry which is preliminary data.</text>
</comment>
<dbReference type="InterPro" id="IPR008947">
    <property type="entry name" value="PLipase_C/P1_nuclease_dom_sf"/>
</dbReference>
<organism evidence="7 8">
    <name type="scientific">Niastella vici</name>
    <dbReference type="NCBI Taxonomy" id="1703345"/>
    <lineage>
        <taxon>Bacteria</taxon>
        <taxon>Pseudomonadati</taxon>
        <taxon>Bacteroidota</taxon>
        <taxon>Chitinophagia</taxon>
        <taxon>Chitinophagales</taxon>
        <taxon>Chitinophagaceae</taxon>
        <taxon>Niastella</taxon>
    </lineage>
</organism>
<evidence type="ECO:0000256" key="4">
    <source>
        <dbReference type="ARBA" id="ARBA00022801"/>
    </source>
</evidence>
<dbReference type="CDD" id="cd10981">
    <property type="entry name" value="ZnPC_S1P1"/>
    <property type="match status" value="1"/>
</dbReference>
<evidence type="ECO:0000256" key="6">
    <source>
        <dbReference type="ARBA" id="ARBA00023180"/>
    </source>
</evidence>
<evidence type="ECO:0008006" key="9">
    <source>
        <dbReference type="Google" id="ProtNLM"/>
    </source>
</evidence>
<evidence type="ECO:0000256" key="3">
    <source>
        <dbReference type="ARBA" id="ARBA00022759"/>
    </source>
</evidence>
<dbReference type="GO" id="GO:0003676">
    <property type="term" value="F:nucleic acid binding"/>
    <property type="evidence" value="ECO:0007669"/>
    <property type="project" value="InterPro"/>
</dbReference>
<dbReference type="GO" id="GO:0006308">
    <property type="term" value="P:DNA catabolic process"/>
    <property type="evidence" value="ECO:0007669"/>
    <property type="project" value="InterPro"/>
</dbReference>
<evidence type="ECO:0000313" key="7">
    <source>
        <dbReference type="EMBL" id="OQP61416.1"/>
    </source>
</evidence>
<accession>A0A1V9FT55</accession>
<dbReference type="Gene3D" id="1.10.575.10">
    <property type="entry name" value="P1 Nuclease"/>
    <property type="match status" value="1"/>
</dbReference>
<keyword evidence="5" id="KW-1015">Disulfide bond</keyword>
<evidence type="ECO:0000313" key="8">
    <source>
        <dbReference type="Proteomes" id="UP000192796"/>
    </source>
</evidence>
<dbReference type="SUPFAM" id="SSF48537">
    <property type="entry name" value="Phospholipase C/P1 nuclease"/>
    <property type="match status" value="1"/>
</dbReference>
<gene>
    <name evidence="7" type="ORF">A3860_06815</name>
</gene>
<reference evidence="7 8" key="1">
    <citation type="submission" date="2016-03" db="EMBL/GenBank/DDBJ databases">
        <title>Niastella vici sp. nov., isolated from farmland soil.</title>
        <authorList>
            <person name="Chen L."/>
            <person name="Wang D."/>
            <person name="Yang S."/>
            <person name="Wang G."/>
        </authorList>
    </citation>
    <scope>NUCLEOTIDE SEQUENCE [LARGE SCALE GENOMIC DNA]</scope>
    <source>
        <strain evidence="7 8">DJ57</strain>
    </source>
</reference>
<keyword evidence="4" id="KW-0378">Hydrolase</keyword>
<evidence type="ECO:0000256" key="1">
    <source>
        <dbReference type="ARBA" id="ARBA00022722"/>
    </source>
</evidence>
<keyword evidence="6" id="KW-0325">Glycoprotein</keyword>
<dbReference type="RefSeq" id="WP_081152238.1">
    <property type="nucleotide sequence ID" value="NZ_LVYD01000058.1"/>
</dbReference>
<dbReference type="STRING" id="1703345.A3860_06815"/>
<name>A0A1V9FT55_9BACT</name>
<keyword evidence="3" id="KW-0255">Endonuclease</keyword>
<dbReference type="GO" id="GO:0016788">
    <property type="term" value="F:hydrolase activity, acting on ester bonds"/>
    <property type="evidence" value="ECO:0007669"/>
    <property type="project" value="InterPro"/>
</dbReference>
<keyword evidence="2" id="KW-0479">Metal-binding</keyword>
<dbReference type="GO" id="GO:0004519">
    <property type="term" value="F:endonuclease activity"/>
    <property type="evidence" value="ECO:0007669"/>
    <property type="project" value="UniProtKB-KW"/>
</dbReference>
<dbReference type="GO" id="GO:0046872">
    <property type="term" value="F:metal ion binding"/>
    <property type="evidence" value="ECO:0007669"/>
    <property type="project" value="UniProtKB-KW"/>
</dbReference>
<evidence type="ECO:0000256" key="2">
    <source>
        <dbReference type="ARBA" id="ARBA00022723"/>
    </source>
</evidence>
<keyword evidence="8" id="KW-1185">Reference proteome</keyword>
<dbReference type="OrthoDB" id="267579at2"/>
<dbReference type="InterPro" id="IPR003154">
    <property type="entry name" value="S1/P1nuclease"/>
</dbReference>
<protein>
    <recommendedName>
        <fullName evidence="9">S1/P1 Nuclease</fullName>
    </recommendedName>
</protein>